<name>A0A250F3B9_CAPSP</name>
<dbReference type="Proteomes" id="UP000217334">
    <property type="component" value="Chromosome"/>
</dbReference>
<proteinExistence type="predicted"/>
<sequence length="92" mass="10643">MRSILILIILLFGKCNSQVPSDEMTEGNFENKIFLSALKNQLKTGAMGEKYETDYPIYEYSLSDLEAIQEIIDKELEKKDILSQQRKNLPQK</sequence>
<dbReference type="RefSeq" id="WP_095900717.1">
    <property type="nucleotide sequence ID" value="NZ_CP022383.1"/>
</dbReference>
<evidence type="ECO:0008006" key="3">
    <source>
        <dbReference type="Google" id="ProtNLM"/>
    </source>
</evidence>
<organism evidence="1 2">
    <name type="scientific">Capnocytophaga sputigena</name>
    <dbReference type="NCBI Taxonomy" id="1019"/>
    <lineage>
        <taxon>Bacteria</taxon>
        <taxon>Pseudomonadati</taxon>
        <taxon>Bacteroidota</taxon>
        <taxon>Flavobacteriia</taxon>
        <taxon>Flavobacteriales</taxon>
        <taxon>Flavobacteriaceae</taxon>
        <taxon>Capnocytophaga</taxon>
    </lineage>
</organism>
<protein>
    <recommendedName>
        <fullName evidence="3">DUF4296 domain-containing protein</fullName>
    </recommendedName>
</protein>
<reference evidence="2" key="1">
    <citation type="submission" date="2017-06" db="EMBL/GenBank/DDBJ databases">
        <title>Capnocytophaga spp. assemblies.</title>
        <authorList>
            <person name="Gulvik C.A."/>
        </authorList>
    </citation>
    <scope>NUCLEOTIDE SEQUENCE [LARGE SCALE GENOMIC DNA]</scope>
    <source>
        <strain evidence="2">H4486</strain>
    </source>
</reference>
<accession>A0A250F3B9</accession>
<gene>
    <name evidence="1" type="ORF">CGC59_02195</name>
</gene>
<dbReference type="EMBL" id="CP022383">
    <property type="protein sequence ID" value="ATA78558.1"/>
    <property type="molecule type" value="Genomic_DNA"/>
</dbReference>
<evidence type="ECO:0000313" key="1">
    <source>
        <dbReference type="EMBL" id="ATA78558.1"/>
    </source>
</evidence>
<evidence type="ECO:0000313" key="2">
    <source>
        <dbReference type="Proteomes" id="UP000217334"/>
    </source>
</evidence>
<dbReference type="AlphaFoldDB" id="A0A250F3B9"/>